<dbReference type="InterPro" id="IPR036165">
    <property type="entry name" value="YefM-like_sf"/>
</dbReference>
<protein>
    <recommendedName>
        <fullName evidence="2">Antitoxin</fullName>
    </recommendedName>
</protein>
<sequence length="93" mass="10529">MSLIPKLTSAAAMQRSYKKVIETAKETKEPVVILRRNKPEAAVVDIDTFEKISQKADLFDEMRALQTIEASEREYKTGKAKKLSSLKDLVDED</sequence>
<name>A0A1G1WJ67_9BACT</name>
<proteinExistence type="inferred from homology"/>
<comment type="similarity">
    <text evidence="1 2">Belongs to the phD/YefM antitoxin family.</text>
</comment>
<evidence type="ECO:0000313" key="4">
    <source>
        <dbReference type="Proteomes" id="UP000177900"/>
    </source>
</evidence>
<gene>
    <name evidence="3" type="ORF">A2864_02795</name>
</gene>
<dbReference type="Proteomes" id="UP000177900">
    <property type="component" value="Unassembled WGS sequence"/>
</dbReference>
<dbReference type="Gene3D" id="3.40.1620.10">
    <property type="entry name" value="YefM-like domain"/>
    <property type="match status" value="1"/>
</dbReference>
<accession>A0A1G1WJ67</accession>
<dbReference type="InterPro" id="IPR006442">
    <property type="entry name" value="Antitoxin_Phd/YefM"/>
</dbReference>
<comment type="function">
    <text evidence="2">Antitoxin component of a type II toxin-antitoxin (TA) system.</text>
</comment>
<dbReference type="SUPFAM" id="SSF143120">
    <property type="entry name" value="YefM-like"/>
    <property type="match status" value="1"/>
</dbReference>
<reference evidence="3 4" key="1">
    <citation type="journal article" date="2016" name="Nat. Commun.">
        <title>Thousands of microbial genomes shed light on interconnected biogeochemical processes in an aquifer system.</title>
        <authorList>
            <person name="Anantharaman K."/>
            <person name="Brown C.T."/>
            <person name="Hug L.A."/>
            <person name="Sharon I."/>
            <person name="Castelle C.J."/>
            <person name="Probst A.J."/>
            <person name="Thomas B.C."/>
            <person name="Singh A."/>
            <person name="Wilkins M.J."/>
            <person name="Karaoz U."/>
            <person name="Brodie E.L."/>
            <person name="Williams K.H."/>
            <person name="Hubbard S.S."/>
            <person name="Banfield J.F."/>
        </authorList>
    </citation>
    <scope>NUCLEOTIDE SEQUENCE [LARGE SCALE GENOMIC DNA]</scope>
</reference>
<comment type="caution">
    <text evidence="3">The sequence shown here is derived from an EMBL/GenBank/DDBJ whole genome shotgun (WGS) entry which is preliminary data.</text>
</comment>
<dbReference type="NCBIfam" id="TIGR01552">
    <property type="entry name" value="phd_fam"/>
    <property type="match status" value="1"/>
</dbReference>
<organism evidence="3 4">
    <name type="scientific">Candidatus Woykebacteria bacterium RIFCSPHIGHO2_01_FULL_39_12</name>
    <dbReference type="NCBI Taxonomy" id="1802599"/>
    <lineage>
        <taxon>Bacteria</taxon>
        <taxon>Candidatus Woykeibacteriota</taxon>
    </lineage>
</organism>
<dbReference type="Pfam" id="PF02604">
    <property type="entry name" value="PhdYeFM_antitox"/>
    <property type="match status" value="1"/>
</dbReference>
<dbReference type="AlphaFoldDB" id="A0A1G1WJ67"/>
<evidence type="ECO:0000313" key="3">
    <source>
        <dbReference type="EMBL" id="OGY27714.1"/>
    </source>
</evidence>
<dbReference type="EMBL" id="MHCV01000014">
    <property type="protein sequence ID" value="OGY27714.1"/>
    <property type="molecule type" value="Genomic_DNA"/>
</dbReference>
<evidence type="ECO:0000256" key="1">
    <source>
        <dbReference type="ARBA" id="ARBA00009981"/>
    </source>
</evidence>
<evidence type="ECO:0000256" key="2">
    <source>
        <dbReference type="RuleBase" id="RU362080"/>
    </source>
</evidence>